<dbReference type="AlphaFoldDB" id="A0A392U574"/>
<name>A0A392U574_9FABA</name>
<sequence length="64" mass="7692">MEEEEPKVDIVVATASFGHRVLHLRTVRRCGCYGLLCRRSSDHFRDCCFFLYCYCSRDFHWRDV</sequence>
<comment type="caution">
    <text evidence="1">The sequence shown here is derived from an EMBL/GenBank/DDBJ whole genome shotgun (WGS) entry which is preliminary data.</text>
</comment>
<dbReference type="Proteomes" id="UP000265520">
    <property type="component" value="Unassembled WGS sequence"/>
</dbReference>
<reference evidence="1 2" key="1">
    <citation type="journal article" date="2018" name="Front. Plant Sci.">
        <title>Red Clover (Trifolium pratense) and Zigzag Clover (T. medium) - A Picture of Genomic Similarities and Differences.</title>
        <authorList>
            <person name="Dluhosova J."/>
            <person name="Istvanek J."/>
            <person name="Nedelnik J."/>
            <person name="Repkova J."/>
        </authorList>
    </citation>
    <scope>NUCLEOTIDE SEQUENCE [LARGE SCALE GENOMIC DNA]</scope>
    <source>
        <strain evidence="2">cv. 10/8</strain>
        <tissue evidence="1">Leaf</tissue>
    </source>
</reference>
<accession>A0A392U574</accession>
<organism evidence="1 2">
    <name type="scientific">Trifolium medium</name>
    <dbReference type="NCBI Taxonomy" id="97028"/>
    <lineage>
        <taxon>Eukaryota</taxon>
        <taxon>Viridiplantae</taxon>
        <taxon>Streptophyta</taxon>
        <taxon>Embryophyta</taxon>
        <taxon>Tracheophyta</taxon>
        <taxon>Spermatophyta</taxon>
        <taxon>Magnoliopsida</taxon>
        <taxon>eudicotyledons</taxon>
        <taxon>Gunneridae</taxon>
        <taxon>Pentapetalae</taxon>
        <taxon>rosids</taxon>
        <taxon>fabids</taxon>
        <taxon>Fabales</taxon>
        <taxon>Fabaceae</taxon>
        <taxon>Papilionoideae</taxon>
        <taxon>50 kb inversion clade</taxon>
        <taxon>NPAAA clade</taxon>
        <taxon>Hologalegina</taxon>
        <taxon>IRL clade</taxon>
        <taxon>Trifolieae</taxon>
        <taxon>Trifolium</taxon>
    </lineage>
</organism>
<feature type="non-terminal residue" evidence="1">
    <location>
        <position position="64"/>
    </location>
</feature>
<keyword evidence="2" id="KW-1185">Reference proteome</keyword>
<protein>
    <submittedName>
        <fullName evidence="1">Uncharacterized protein</fullName>
    </submittedName>
</protein>
<proteinExistence type="predicted"/>
<dbReference type="EMBL" id="LXQA010740516">
    <property type="protein sequence ID" value="MCI68663.1"/>
    <property type="molecule type" value="Genomic_DNA"/>
</dbReference>
<evidence type="ECO:0000313" key="2">
    <source>
        <dbReference type="Proteomes" id="UP000265520"/>
    </source>
</evidence>
<evidence type="ECO:0000313" key="1">
    <source>
        <dbReference type="EMBL" id="MCI68663.1"/>
    </source>
</evidence>